<dbReference type="Proteomes" id="UP000790787">
    <property type="component" value="Chromosome 18"/>
</dbReference>
<proteinExistence type="predicted"/>
<name>A0AC58T5R9_TOBAC</name>
<reference evidence="1" key="1">
    <citation type="journal article" date="2014" name="Nat. Commun.">
        <title>The tobacco genome sequence and its comparison with those of tomato and potato.</title>
        <authorList>
            <person name="Sierro N."/>
            <person name="Battey J.N."/>
            <person name="Ouadi S."/>
            <person name="Bakaher N."/>
            <person name="Bovet L."/>
            <person name="Willig A."/>
            <person name="Goepfert S."/>
            <person name="Peitsch M.C."/>
            <person name="Ivanov N.V."/>
        </authorList>
    </citation>
    <scope>NUCLEOTIDE SEQUENCE [LARGE SCALE GENOMIC DNA]</scope>
</reference>
<reference evidence="2" key="2">
    <citation type="submission" date="2025-08" db="UniProtKB">
        <authorList>
            <consortium name="RefSeq"/>
        </authorList>
    </citation>
    <scope>IDENTIFICATION</scope>
    <source>
        <tissue evidence="2">Leaf</tissue>
    </source>
</reference>
<evidence type="ECO:0000313" key="1">
    <source>
        <dbReference type="Proteomes" id="UP000790787"/>
    </source>
</evidence>
<organism evidence="1 2">
    <name type="scientific">Nicotiana tabacum</name>
    <name type="common">Common tobacco</name>
    <dbReference type="NCBI Taxonomy" id="4097"/>
    <lineage>
        <taxon>Eukaryota</taxon>
        <taxon>Viridiplantae</taxon>
        <taxon>Streptophyta</taxon>
        <taxon>Embryophyta</taxon>
        <taxon>Tracheophyta</taxon>
        <taxon>Spermatophyta</taxon>
        <taxon>Magnoliopsida</taxon>
        <taxon>eudicotyledons</taxon>
        <taxon>Gunneridae</taxon>
        <taxon>Pentapetalae</taxon>
        <taxon>asterids</taxon>
        <taxon>lamiids</taxon>
        <taxon>Solanales</taxon>
        <taxon>Solanaceae</taxon>
        <taxon>Nicotianoideae</taxon>
        <taxon>Nicotianeae</taxon>
        <taxon>Nicotiana</taxon>
    </lineage>
</organism>
<dbReference type="RefSeq" id="XP_075092560.1">
    <property type="nucleotide sequence ID" value="XM_075236459.1"/>
</dbReference>
<protein>
    <submittedName>
        <fullName evidence="2">Uncharacterized protein LOC142172777</fullName>
    </submittedName>
</protein>
<evidence type="ECO:0000313" key="2">
    <source>
        <dbReference type="RefSeq" id="XP_075092560.1"/>
    </source>
</evidence>
<accession>A0AC58T5R9</accession>
<sequence length="237" mass="27253">MEEHIWWKVGRGGVNFWFDNWTKQGPLCSKLEGVMVQQNIQVFEVYRNGQWDWSKLIPHPPNFIKEMVFSTTLNVSQQAHDTPIWTCSENGKFSTVFAWNLFRQKRHISQFDKRIWHNDVPYNMAFLTWKATHGRIPTDDKVSKFGMVPEVETVEHLFSNGRYAQQVWGFFAGRIGIPYKNTSLGTLLSTVGISEPATPSPLMSLKLCLQLFYGSCGDQDAAPSMNQKIQHSIDPSH</sequence>
<gene>
    <name evidence="2" type="primary">LOC142172777</name>
</gene>
<keyword evidence="1" id="KW-1185">Reference proteome</keyword>